<proteinExistence type="predicted"/>
<reference evidence="1 2" key="1">
    <citation type="journal article" date="2016" name="Nat. Commun.">
        <title>Thousands of microbial genomes shed light on interconnected biogeochemical processes in an aquifer system.</title>
        <authorList>
            <person name="Anantharaman K."/>
            <person name="Brown C.T."/>
            <person name="Hug L.A."/>
            <person name="Sharon I."/>
            <person name="Castelle C.J."/>
            <person name="Probst A.J."/>
            <person name="Thomas B.C."/>
            <person name="Singh A."/>
            <person name="Wilkins M.J."/>
            <person name="Karaoz U."/>
            <person name="Brodie E.L."/>
            <person name="Williams K.H."/>
            <person name="Hubbard S.S."/>
            <person name="Banfield J.F."/>
        </authorList>
    </citation>
    <scope>NUCLEOTIDE SEQUENCE [LARGE SCALE GENOMIC DNA]</scope>
</reference>
<dbReference type="STRING" id="1798377.A2872_03570"/>
<accession>A0A1F5Z5G9</accession>
<dbReference type="EMBL" id="MFJG01000007">
    <property type="protein sequence ID" value="OGG07372.1"/>
    <property type="molecule type" value="Genomic_DNA"/>
</dbReference>
<dbReference type="Proteomes" id="UP000178681">
    <property type="component" value="Unassembled WGS sequence"/>
</dbReference>
<comment type="caution">
    <text evidence="1">The sequence shown here is derived from an EMBL/GenBank/DDBJ whole genome shotgun (WGS) entry which is preliminary data.</text>
</comment>
<sequence length="62" mass="7043">MTNKNLVYFGQITATPSGLVWLDKNNNNFVAFFVENKSGQWLLTSTIFGQATANIVNLEKFW</sequence>
<evidence type="ECO:0000313" key="1">
    <source>
        <dbReference type="EMBL" id="OGG07372.1"/>
    </source>
</evidence>
<gene>
    <name evidence="1" type="ORF">A2872_03570</name>
</gene>
<organism evidence="1 2">
    <name type="scientific">Candidatus Gottesmanbacteria bacterium RIFCSPHIGHO2_01_FULL_42_12</name>
    <dbReference type="NCBI Taxonomy" id="1798377"/>
    <lineage>
        <taxon>Bacteria</taxon>
        <taxon>Candidatus Gottesmaniibacteriota</taxon>
    </lineage>
</organism>
<protein>
    <submittedName>
        <fullName evidence="1">Uncharacterized protein</fullName>
    </submittedName>
</protein>
<name>A0A1F5Z5G9_9BACT</name>
<evidence type="ECO:0000313" key="2">
    <source>
        <dbReference type="Proteomes" id="UP000178681"/>
    </source>
</evidence>
<dbReference type="AlphaFoldDB" id="A0A1F5Z5G9"/>